<gene>
    <name evidence="1" type="ORF">NM208_g598</name>
</gene>
<protein>
    <submittedName>
        <fullName evidence="1">Uncharacterized protein</fullName>
    </submittedName>
</protein>
<comment type="caution">
    <text evidence="1">The sequence shown here is derived from an EMBL/GenBank/DDBJ whole genome shotgun (WGS) entry which is preliminary data.</text>
</comment>
<dbReference type="EMBL" id="JANRMS010000028">
    <property type="protein sequence ID" value="KAJ3549209.1"/>
    <property type="molecule type" value="Genomic_DNA"/>
</dbReference>
<evidence type="ECO:0000313" key="2">
    <source>
        <dbReference type="Proteomes" id="UP001148629"/>
    </source>
</evidence>
<keyword evidence="2" id="KW-1185">Reference proteome</keyword>
<proteinExistence type="predicted"/>
<name>A0ACC1SYQ2_9HYPO</name>
<organism evidence="1 2">
    <name type="scientific">Fusarium decemcellulare</name>
    <dbReference type="NCBI Taxonomy" id="57161"/>
    <lineage>
        <taxon>Eukaryota</taxon>
        <taxon>Fungi</taxon>
        <taxon>Dikarya</taxon>
        <taxon>Ascomycota</taxon>
        <taxon>Pezizomycotina</taxon>
        <taxon>Sordariomycetes</taxon>
        <taxon>Hypocreomycetidae</taxon>
        <taxon>Hypocreales</taxon>
        <taxon>Nectriaceae</taxon>
        <taxon>Fusarium</taxon>
        <taxon>Fusarium decemcellulare species complex</taxon>
    </lineage>
</organism>
<dbReference type="Proteomes" id="UP001148629">
    <property type="component" value="Unassembled WGS sequence"/>
</dbReference>
<reference evidence="1" key="1">
    <citation type="submission" date="2022-08" db="EMBL/GenBank/DDBJ databases">
        <title>Genome Sequence of Fusarium decemcellulare.</title>
        <authorList>
            <person name="Buettner E."/>
        </authorList>
    </citation>
    <scope>NUCLEOTIDE SEQUENCE</scope>
    <source>
        <strain evidence="1">Babe19</strain>
    </source>
</reference>
<accession>A0ACC1SYQ2</accession>
<sequence>MATVGVAGGTGSLGRAVVEAIKATGNHESNPTLEAEIGVLIVVIDYTNIDVLRDALECNEIDNWTIPFKEEHAKMIPPVPAKLLAIKELSRSNLEYTVFYCGLFLDYLGFNGIKSYLPPSTLVMDFPHNMAAIQETGIHPYTEKLAQGQITKLPGHVPAYAFVPEETLQGLFAGLELLLVDGLFDLNPNSKLINSTPDIQLSKAKDVLEAAVKALEK</sequence>
<evidence type="ECO:0000313" key="1">
    <source>
        <dbReference type="EMBL" id="KAJ3549209.1"/>
    </source>
</evidence>